<protein>
    <recommendedName>
        <fullName evidence="1">Flp pilus assembly protein RcpC/CpaB domain-containing protein</fullName>
    </recommendedName>
</protein>
<evidence type="ECO:0000313" key="2">
    <source>
        <dbReference type="EMBL" id="CAA0084951.1"/>
    </source>
</evidence>
<reference evidence="2 3" key="1">
    <citation type="submission" date="2019-11" db="EMBL/GenBank/DDBJ databases">
        <authorList>
            <person name="Holert J."/>
        </authorList>
    </citation>
    <scope>NUCLEOTIDE SEQUENCE [LARGE SCALE GENOMIC DNA]</scope>
    <source>
        <strain evidence="2">SB11_3</strain>
    </source>
</reference>
<accession>A0A5S9N5B7</accession>
<feature type="domain" description="Flp pilus assembly protein RcpC/CpaB" evidence="1">
    <location>
        <begin position="127"/>
        <end position="245"/>
    </location>
</feature>
<dbReference type="OrthoDB" id="163768at2"/>
<dbReference type="EMBL" id="CACSIO010000001">
    <property type="protein sequence ID" value="CAA0084951.1"/>
    <property type="molecule type" value="Genomic_DNA"/>
</dbReference>
<evidence type="ECO:0000259" key="1">
    <source>
        <dbReference type="Pfam" id="PF16976"/>
    </source>
</evidence>
<dbReference type="Pfam" id="PF16976">
    <property type="entry name" value="RcpC"/>
    <property type="match status" value="1"/>
</dbReference>
<gene>
    <name evidence="2" type="ORF">OPDIPICF_00754</name>
</gene>
<name>A0A5S9N5B7_9GAMM</name>
<organism evidence="2 3">
    <name type="scientific">BD1-7 clade bacterium</name>
    <dbReference type="NCBI Taxonomy" id="2029982"/>
    <lineage>
        <taxon>Bacteria</taxon>
        <taxon>Pseudomonadati</taxon>
        <taxon>Pseudomonadota</taxon>
        <taxon>Gammaproteobacteria</taxon>
        <taxon>Cellvibrionales</taxon>
        <taxon>Spongiibacteraceae</taxon>
        <taxon>BD1-7 clade</taxon>
    </lineage>
</organism>
<dbReference type="InterPro" id="IPR017592">
    <property type="entry name" value="Pilus_assmbl_Flp-typ_CpaB"/>
</dbReference>
<dbReference type="NCBIfam" id="TIGR03177">
    <property type="entry name" value="pilus_cpaB"/>
    <property type="match status" value="1"/>
</dbReference>
<dbReference type="Proteomes" id="UP000441399">
    <property type="component" value="Unassembled WGS sequence"/>
</dbReference>
<dbReference type="AlphaFoldDB" id="A0A5S9N5B7"/>
<sequence length="290" mass="31892">MHARKILWLTFGLALAGFVLLLLSLLRGDETPTTSVASEPLPVQASEEKSRQVWVMTYTRALAAGQRLAMSDLTWRPISQQQADGLVAYVVKDSMKPESLKGAVLRRSVTTRDAVNPFELLKPGDSGFLAVQLREGMRAYSIQLEKHEAQAGLVAPGDFIDIYGTVERIENSDGDRIYQLERAYTAASGVRVLAVDQRVVEDFSSEETEDSGKQKRLIVTAELTPKQATQVALADVQGKVTIAIRHPEDIARPLPVTRMTDLFPENRTTRSGGAAMLMRGIDVEIQGSIE</sequence>
<dbReference type="InterPro" id="IPR031571">
    <property type="entry name" value="RcpC_dom"/>
</dbReference>
<evidence type="ECO:0000313" key="3">
    <source>
        <dbReference type="Proteomes" id="UP000441399"/>
    </source>
</evidence>
<proteinExistence type="predicted"/>
<keyword evidence="3" id="KW-1185">Reference proteome</keyword>